<dbReference type="Proteomes" id="UP001429745">
    <property type="component" value="Unassembled WGS sequence"/>
</dbReference>
<sequence>MTEKRTHVVRRRVAEWTSEVANQPRLLLAGKTALAAVLAWYLAPFIPFAEDQYSYYAPLGALVTMYPTLARSARVGLEALVGLGLGIALGLAGLLLVRAGAPGGVGLAIVIAAGVLAGGIRRLGAGGDWVALAALFVLLLGGSDADEFSISYLVTMAFGVVVGLAVNLLVFPPLYLRRASGRLSALRSVVTERLEELAEAVAAGGLDANRLGAALGELGDTIAAVGDEVREAEESSRGNPRGRRVRGEVQQENAQRMSALERTSFLTRDLVDLLLRMQESRSPSLGPAQRETLAAAIHRVADIVGTPLGADEASDRLDAATAAVDGFQRTIDERLPASASESADELAALVCLRRIIDASRPFV</sequence>
<feature type="transmembrane region" description="Helical" evidence="7">
    <location>
        <begin position="149"/>
        <end position="176"/>
    </location>
</feature>
<evidence type="ECO:0000256" key="1">
    <source>
        <dbReference type="ARBA" id="ARBA00004651"/>
    </source>
</evidence>
<name>A0ABX1KFP9_9MICO</name>
<organism evidence="8 9">
    <name type="scientific">Microbacterium salsuginis</name>
    <dbReference type="NCBI Taxonomy" id="2722803"/>
    <lineage>
        <taxon>Bacteria</taxon>
        <taxon>Bacillati</taxon>
        <taxon>Actinomycetota</taxon>
        <taxon>Actinomycetes</taxon>
        <taxon>Micrococcales</taxon>
        <taxon>Microbacteriaceae</taxon>
        <taxon>Microbacterium</taxon>
    </lineage>
</organism>
<protein>
    <submittedName>
        <fullName evidence="8">FUSC family protein</fullName>
    </submittedName>
</protein>
<proteinExistence type="predicted"/>
<evidence type="ECO:0000256" key="3">
    <source>
        <dbReference type="ARBA" id="ARBA00022692"/>
    </source>
</evidence>
<keyword evidence="4 7" id="KW-1133">Transmembrane helix</keyword>
<feature type="transmembrane region" description="Helical" evidence="7">
    <location>
        <begin position="26"/>
        <end position="47"/>
    </location>
</feature>
<keyword evidence="9" id="KW-1185">Reference proteome</keyword>
<evidence type="ECO:0000313" key="9">
    <source>
        <dbReference type="Proteomes" id="UP001429745"/>
    </source>
</evidence>
<feature type="region of interest" description="Disordered" evidence="6">
    <location>
        <begin position="230"/>
        <end position="253"/>
    </location>
</feature>
<keyword evidence="2" id="KW-1003">Cell membrane</keyword>
<comment type="subcellular location">
    <subcellularLocation>
        <location evidence="1">Cell membrane</location>
        <topology evidence="1">Multi-pass membrane protein</topology>
    </subcellularLocation>
</comment>
<keyword evidence="5 7" id="KW-0472">Membrane</keyword>
<comment type="caution">
    <text evidence="8">The sequence shown here is derived from an EMBL/GenBank/DDBJ whole genome shotgun (WGS) entry which is preliminary data.</text>
</comment>
<feature type="transmembrane region" description="Helical" evidence="7">
    <location>
        <begin position="103"/>
        <end position="120"/>
    </location>
</feature>
<reference evidence="8 9" key="1">
    <citation type="submission" date="2020-04" db="EMBL/GenBank/DDBJ databases">
        <title>CFH 90308 Microbacterium sp.</title>
        <authorList>
            <person name="Nie G."/>
            <person name="Ming H."/>
            <person name="Xia T."/>
        </authorList>
    </citation>
    <scope>NUCLEOTIDE SEQUENCE [LARGE SCALE GENOMIC DNA]</scope>
    <source>
        <strain evidence="8 9">CFH 90308</strain>
    </source>
</reference>
<dbReference type="EMBL" id="JABACI010000006">
    <property type="protein sequence ID" value="NLP85887.1"/>
    <property type="molecule type" value="Genomic_DNA"/>
</dbReference>
<gene>
    <name evidence="8" type="ORF">HF576_18815</name>
</gene>
<evidence type="ECO:0000256" key="7">
    <source>
        <dbReference type="SAM" id="Phobius"/>
    </source>
</evidence>
<evidence type="ECO:0000256" key="4">
    <source>
        <dbReference type="ARBA" id="ARBA00022989"/>
    </source>
</evidence>
<feature type="transmembrane region" description="Helical" evidence="7">
    <location>
        <begin position="77"/>
        <end position="97"/>
    </location>
</feature>
<evidence type="ECO:0000256" key="5">
    <source>
        <dbReference type="ARBA" id="ARBA00023136"/>
    </source>
</evidence>
<dbReference type="PANTHER" id="PTHR30509">
    <property type="entry name" value="P-HYDROXYBENZOIC ACID EFFLUX PUMP SUBUNIT-RELATED"/>
    <property type="match status" value="1"/>
</dbReference>
<evidence type="ECO:0000256" key="2">
    <source>
        <dbReference type="ARBA" id="ARBA00022475"/>
    </source>
</evidence>
<keyword evidence="3 7" id="KW-0812">Transmembrane</keyword>
<accession>A0ABX1KFP9</accession>
<dbReference type="RefSeq" id="WP_168914381.1">
    <property type="nucleotide sequence ID" value="NZ_JABACI010000006.1"/>
</dbReference>
<dbReference type="PANTHER" id="PTHR30509:SF9">
    <property type="entry name" value="MULTIDRUG RESISTANCE PROTEIN MDTO"/>
    <property type="match status" value="1"/>
</dbReference>
<evidence type="ECO:0000313" key="8">
    <source>
        <dbReference type="EMBL" id="NLP85887.1"/>
    </source>
</evidence>
<feature type="transmembrane region" description="Helical" evidence="7">
    <location>
        <begin position="127"/>
        <end position="143"/>
    </location>
</feature>
<evidence type="ECO:0000256" key="6">
    <source>
        <dbReference type="SAM" id="MobiDB-lite"/>
    </source>
</evidence>